<reference evidence="8" key="2">
    <citation type="submission" date="2019-06" db="EMBL/GenBank/DDBJ databases">
        <title>AzeR, a transcriptional regulator that responds to azelaic acid in Pseudomonas nitroreducens.</title>
        <authorList>
            <person name="Bez C."/>
            <person name="Javvadi S.G."/>
            <person name="Bertani I."/>
            <person name="Devescovi G."/>
            <person name="Studholme D.J."/>
            <person name="Geller A."/>
            <person name="Levy A."/>
            <person name="Venturi V."/>
        </authorList>
    </citation>
    <scope>NUCLEOTIDE SEQUENCE [LARGE SCALE GENOMIC DNA]</scope>
    <source>
        <strain evidence="8">DSM 9128</strain>
    </source>
</reference>
<reference evidence="7 8" key="1">
    <citation type="submission" date="2019-05" db="EMBL/GenBank/DDBJ databases">
        <authorList>
            <person name="Moore K."/>
            <person name="O'Neill P."/>
            <person name="Farbos A."/>
            <person name="Studholme D.J."/>
        </authorList>
    </citation>
    <scope>NUCLEOTIDE SEQUENCE [LARGE SCALE GENOMIC DNA]</scope>
    <source>
        <strain evidence="7 8">DSM 9128</strain>
    </source>
</reference>
<evidence type="ECO:0000256" key="1">
    <source>
        <dbReference type="ARBA" id="ARBA00004947"/>
    </source>
</evidence>
<dbReference type="PANTHER" id="PTHR43725">
    <property type="entry name" value="UDP-GLUCOSE 4-EPIMERASE"/>
    <property type="match status" value="1"/>
</dbReference>
<dbReference type="SUPFAM" id="SSF51735">
    <property type="entry name" value="NAD(P)-binding Rossmann-fold domains"/>
    <property type="match status" value="1"/>
</dbReference>
<evidence type="ECO:0000256" key="3">
    <source>
        <dbReference type="ARBA" id="ARBA00018569"/>
    </source>
</evidence>
<sequence>MKIAIFGGGGFIGSAIADRLLLDGHQLKIFERPRVPPYREFAEEERVEWVTGDLMSTHDVAEVLDGVDTVLHLVSTTLPKSSNDDPIYDVQTNLIATLQMLNLMVSKGIRKIVFISSGGTVYGPPTYLPIDELHPTEPQVSYGITKLMIEKYLLMYQHLHGIKANILRVTNPYGERQRVETAQGAVGVFLSKALKGQPIDIWGDGSVTRDYIHVSDVAEAFAKATIYEGTESVFNISSGNGTSLNELVASLEKVIGKDIQRNYLPGRPFDVPTSVLCNERAARELGWRPQVDMETGLRRTLTWLEKASKQ</sequence>
<evidence type="ECO:0000256" key="2">
    <source>
        <dbReference type="ARBA" id="ARBA00007637"/>
    </source>
</evidence>
<evidence type="ECO:0000256" key="4">
    <source>
        <dbReference type="ARBA" id="ARBA00031367"/>
    </source>
</evidence>
<evidence type="ECO:0000313" key="7">
    <source>
        <dbReference type="EMBL" id="TLP74719.1"/>
    </source>
</evidence>
<organism evidence="7 8">
    <name type="scientific">Pseudomonas nitroreducens</name>
    <dbReference type="NCBI Taxonomy" id="46680"/>
    <lineage>
        <taxon>Bacteria</taxon>
        <taxon>Pseudomonadati</taxon>
        <taxon>Pseudomonadota</taxon>
        <taxon>Gammaproteobacteria</taxon>
        <taxon>Pseudomonadales</taxon>
        <taxon>Pseudomonadaceae</taxon>
        <taxon>Pseudomonas</taxon>
    </lineage>
</organism>
<dbReference type="EMBL" id="VASG01000003">
    <property type="protein sequence ID" value="TLP74719.1"/>
    <property type="molecule type" value="Genomic_DNA"/>
</dbReference>
<dbReference type="Gene3D" id="3.40.50.720">
    <property type="entry name" value="NAD(P)-binding Rossmann-like Domain"/>
    <property type="match status" value="1"/>
</dbReference>
<evidence type="ECO:0000259" key="6">
    <source>
        <dbReference type="Pfam" id="PF01370"/>
    </source>
</evidence>
<comment type="caution">
    <text evidence="7">The sequence shown here is derived from an EMBL/GenBank/DDBJ whole genome shotgun (WGS) entry which is preliminary data.</text>
</comment>
<dbReference type="Gene3D" id="3.90.25.10">
    <property type="entry name" value="UDP-galactose 4-epimerase, domain 1"/>
    <property type="match status" value="1"/>
</dbReference>
<dbReference type="PANTHER" id="PTHR43725:SF53">
    <property type="entry name" value="UDP-ARABINOSE 4-EPIMERASE 1"/>
    <property type="match status" value="1"/>
</dbReference>
<comment type="similarity">
    <text evidence="2">Belongs to the NAD(P)-dependent epimerase/dehydratase family.</text>
</comment>
<evidence type="ECO:0000313" key="8">
    <source>
        <dbReference type="Proteomes" id="UP000307510"/>
    </source>
</evidence>
<dbReference type="Pfam" id="PF01370">
    <property type="entry name" value="Epimerase"/>
    <property type="match status" value="1"/>
</dbReference>
<dbReference type="RefSeq" id="WP_138213816.1">
    <property type="nucleotide sequence ID" value="NZ_VASG01000003.1"/>
</dbReference>
<protein>
    <recommendedName>
        <fullName evidence="3">UDP-glucose 4-epimerase</fullName>
    </recommendedName>
    <alternativeName>
        <fullName evidence="5">Galactowaldenase</fullName>
    </alternativeName>
    <alternativeName>
        <fullName evidence="4">UDP-galactose 4-epimerase</fullName>
    </alternativeName>
</protein>
<accession>A0A5R9A7L6</accession>
<dbReference type="InterPro" id="IPR001509">
    <property type="entry name" value="Epimerase_deHydtase"/>
</dbReference>
<evidence type="ECO:0000256" key="5">
    <source>
        <dbReference type="ARBA" id="ARBA00033067"/>
    </source>
</evidence>
<dbReference type="InterPro" id="IPR036291">
    <property type="entry name" value="NAD(P)-bd_dom_sf"/>
</dbReference>
<feature type="domain" description="NAD-dependent epimerase/dehydratase" evidence="6">
    <location>
        <begin position="3"/>
        <end position="236"/>
    </location>
</feature>
<dbReference type="Proteomes" id="UP000307510">
    <property type="component" value="Unassembled WGS sequence"/>
</dbReference>
<name>A0A5R9A7L6_PSENT</name>
<gene>
    <name evidence="7" type="ORF">FEA48_10910</name>
</gene>
<proteinExistence type="inferred from homology"/>
<dbReference type="AlphaFoldDB" id="A0A5R9A7L6"/>
<comment type="pathway">
    <text evidence="1">Carbohydrate metabolism; galactose metabolism.</text>
</comment>